<keyword evidence="7 11" id="KW-0378">Hydrolase</keyword>
<dbReference type="AlphaFoldDB" id="A0AAU7WCJ6"/>
<dbReference type="GO" id="GO:0042132">
    <property type="term" value="F:fructose 1,6-bisphosphate 1-phosphatase activity"/>
    <property type="evidence" value="ECO:0007669"/>
    <property type="project" value="UniProtKB-EC"/>
</dbReference>
<evidence type="ECO:0000256" key="9">
    <source>
        <dbReference type="ARBA" id="ARBA00023277"/>
    </source>
</evidence>
<dbReference type="Gene3D" id="3.30.540.10">
    <property type="entry name" value="Fructose-1,6-Bisphosphatase, subunit A, domain 1"/>
    <property type="match status" value="1"/>
</dbReference>
<name>A0AAU7WCJ6_9MICO</name>
<accession>A0AAU7WCJ6</accession>
<comment type="catalytic activity">
    <reaction evidence="1">
        <text>beta-D-fructose 1,6-bisphosphate + H2O = beta-D-fructose 6-phosphate + phosphate</text>
        <dbReference type="Rhea" id="RHEA:11064"/>
        <dbReference type="ChEBI" id="CHEBI:15377"/>
        <dbReference type="ChEBI" id="CHEBI:32966"/>
        <dbReference type="ChEBI" id="CHEBI:43474"/>
        <dbReference type="ChEBI" id="CHEBI:57634"/>
        <dbReference type="EC" id="3.1.3.11"/>
    </reaction>
</comment>
<evidence type="ECO:0000256" key="2">
    <source>
        <dbReference type="ARBA" id="ARBA00004742"/>
    </source>
</evidence>
<dbReference type="EMBL" id="CP158374">
    <property type="protein sequence ID" value="XBX83444.1"/>
    <property type="molecule type" value="Genomic_DNA"/>
</dbReference>
<evidence type="ECO:0000256" key="8">
    <source>
        <dbReference type="ARBA" id="ARBA00023211"/>
    </source>
</evidence>
<gene>
    <name evidence="11" type="ORF">ABIQ69_05900</name>
</gene>
<dbReference type="GO" id="GO:0005829">
    <property type="term" value="C:cytosol"/>
    <property type="evidence" value="ECO:0007669"/>
    <property type="project" value="TreeGrafter"/>
</dbReference>
<dbReference type="GO" id="GO:0006094">
    <property type="term" value="P:gluconeogenesis"/>
    <property type="evidence" value="ECO:0007669"/>
    <property type="project" value="InterPro"/>
</dbReference>
<evidence type="ECO:0000256" key="3">
    <source>
        <dbReference type="ARBA" id="ARBA00008989"/>
    </source>
</evidence>
<dbReference type="GO" id="GO:0046872">
    <property type="term" value="F:metal ion binding"/>
    <property type="evidence" value="ECO:0007669"/>
    <property type="project" value="UniProtKB-KW"/>
</dbReference>
<dbReference type="PANTHER" id="PTHR30447:SF0">
    <property type="entry name" value="FRUCTOSE-1,6-BISPHOSPHATASE 1 CLASS 2-RELATED"/>
    <property type="match status" value="1"/>
</dbReference>
<dbReference type="Gene3D" id="3.40.190.90">
    <property type="match status" value="1"/>
</dbReference>
<sequence length="325" mass="32808">MHERLADGFLHACAAAARTALPLVGAGDGDAVDGAAVAALRAGLDDLPMSARVVVGEGEKDGAPMLAPGERLGRGGPDAPAFDLAIDPVDGTRLAAAGRSGALVVVAVAPRGALADLAAAHYLEKLATWLPAARQADASGDGPAPLLERLPWLVHRIAAARQVDAGQVVVAVQDRPRNRAYADAAAGAGARVELFEHGDVERTFRAARPGHGIDIVAGIGGAPEGVLTAVAVRSLGGDLRVRPAPQSEAEAGRILSAGIAPDRVLGLDDLCAASPGEETVFVAAVTQADVGVPLTGATRRGRGIRVAAWTSARPADAVTIDFPDG</sequence>
<comment type="similarity">
    <text evidence="3">Belongs to the FBPase class 2 family.</text>
</comment>
<evidence type="ECO:0000256" key="5">
    <source>
        <dbReference type="ARBA" id="ARBA00014392"/>
    </source>
</evidence>
<dbReference type="Pfam" id="PF03320">
    <property type="entry name" value="FBPase_glpX"/>
    <property type="match status" value="1"/>
</dbReference>
<keyword evidence="9" id="KW-0119">Carbohydrate metabolism</keyword>
<dbReference type="GO" id="GO:0030388">
    <property type="term" value="P:fructose 1,6-bisphosphate metabolic process"/>
    <property type="evidence" value="ECO:0007669"/>
    <property type="project" value="TreeGrafter"/>
</dbReference>
<dbReference type="InterPro" id="IPR004464">
    <property type="entry name" value="FBPase_class-2/SBPase"/>
</dbReference>
<reference evidence="11" key="1">
    <citation type="submission" date="2024-05" db="EMBL/GenBank/DDBJ databases">
        <authorList>
            <person name="Yu L."/>
        </authorList>
    </citation>
    <scope>NUCLEOTIDE SEQUENCE</scope>
    <source>
        <strain evidence="11">G08B096</strain>
    </source>
</reference>
<evidence type="ECO:0000256" key="6">
    <source>
        <dbReference type="ARBA" id="ARBA00022723"/>
    </source>
</evidence>
<dbReference type="RefSeq" id="WP_350349447.1">
    <property type="nucleotide sequence ID" value="NZ_CP158374.1"/>
</dbReference>
<comment type="pathway">
    <text evidence="2">Carbohydrate biosynthesis; gluconeogenesis.</text>
</comment>
<evidence type="ECO:0000313" key="11">
    <source>
        <dbReference type="EMBL" id="XBX83444.1"/>
    </source>
</evidence>
<evidence type="ECO:0000256" key="4">
    <source>
        <dbReference type="ARBA" id="ARBA00013093"/>
    </source>
</evidence>
<dbReference type="PANTHER" id="PTHR30447">
    <property type="entry name" value="FRUCTOSE-1,6-BISPHOSPHATASE CLASS 2"/>
    <property type="match status" value="1"/>
</dbReference>
<organism evidence="11">
    <name type="scientific">Agromyces sp. G08B096</name>
    <dbReference type="NCBI Taxonomy" id="3156399"/>
    <lineage>
        <taxon>Bacteria</taxon>
        <taxon>Bacillati</taxon>
        <taxon>Actinomycetota</taxon>
        <taxon>Actinomycetes</taxon>
        <taxon>Micrococcales</taxon>
        <taxon>Microbacteriaceae</taxon>
        <taxon>Agromyces</taxon>
    </lineage>
</organism>
<dbReference type="GO" id="GO:0006071">
    <property type="term" value="P:glycerol metabolic process"/>
    <property type="evidence" value="ECO:0007669"/>
    <property type="project" value="InterPro"/>
</dbReference>
<keyword evidence="6" id="KW-0479">Metal-binding</keyword>
<keyword evidence="8" id="KW-0464">Manganese</keyword>
<evidence type="ECO:0000256" key="10">
    <source>
        <dbReference type="ARBA" id="ARBA00032412"/>
    </source>
</evidence>
<dbReference type="EC" id="3.1.3.11" evidence="4"/>
<evidence type="ECO:0000256" key="1">
    <source>
        <dbReference type="ARBA" id="ARBA00001273"/>
    </source>
</evidence>
<protein>
    <recommendedName>
        <fullName evidence="5">Fructose-1,6-bisphosphatase class 2</fullName>
        <ecNumber evidence="4">3.1.3.11</ecNumber>
    </recommendedName>
    <alternativeName>
        <fullName evidence="10">D-fructose-1,6-bisphosphate 1-phosphohydrolase class 2</fullName>
    </alternativeName>
</protein>
<dbReference type="SUPFAM" id="SSF56655">
    <property type="entry name" value="Carbohydrate phosphatase"/>
    <property type="match status" value="1"/>
</dbReference>
<proteinExistence type="inferred from homology"/>
<evidence type="ECO:0000256" key="7">
    <source>
        <dbReference type="ARBA" id="ARBA00022801"/>
    </source>
</evidence>